<organism evidence="1 2">
    <name type="scientific">Cytobacillus stercorigallinarum</name>
    <dbReference type="NCBI Taxonomy" id="2762240"/>
    <lineage>
        <taxon>Bacteria</taxon>
        <taxon>Bacillati</taxon>
        <taxon>Bacillota</taxon>
        <taxon>Bacilli</taxon>
        <taxon>Bacillales</taxon>
        <taxon>Bacillaceae</taxon>
        <taxon>Cytobacillus</taxon>
    </lineage>
</organism>
<evidence type="ECO:0000313" key="1">
    <source>
        <dbReference type="EMBL" id="MBD7936310.1"/>
    </source>
</evidence>
<evidence type="ECO:0008006" key="3">
    <source>
        <dbReference type="Google" id="ProtNLM"/>
    </source>
</evidence>
<name>A0ABR8QLB0_9BACI</name>
<proteinExistence type="predicted"/>
<protein>
    <recommendedName>
        <fullName evidence="3">Transposase</fullName>
    </recommendedName>
</protein>
<sequence length="62" mass="7053">MRALKTYDSHFANKLTDCLEEYYKKNSKAGLIALTDEVLLPYGGRLFAGFSRGKDKHEGRVE</sequence>
<dbReference type="EMBL" id="JACSQT010000002">
    <property type="protein sequence ID" value="MBD7936310.1"/>
    <property type="molecule type" value="Genomic_DNA"/>
</dbReference>
<keyword evidence="2" id="KW-1185">Reference proteome</keyword>
<evidence type="ECO:0000313" key="2">
    <source>
        <dbReference type="Proteomes" id="UP000657931"/>
    </source>
</evidence>
<dbReference type="Proteomes" id="UP000657931">
    <property type="component" value="Unassembled WGS sequence"/>
</dbReference>
<dbReference type="RefSeq" id="WP_191811431.1">
    <property type="nucleotide sequence ID" value="NZ_JACSQT010000002.1"/>
</dbReference>
<comment type="caution">
    <text evidence="1">The sequence shown here is derived from an EMBL/GenBank/DDBJ whole genome shotgun (WGS) entry which is preliminary data.</text>
</comment>
<accession>A0ABR8QLB0</accession>
<gene>
    <name evidence="1" type="ORF">H9655_04660</name>
</gene>
<reference evidence="1 2" key="1">
    <citation type="submission" date="2020-08" db="EMBL/GenBank/DDBJ databases">
        <title>A Genomic Blueprint of the Chicken Gut Microbiome.</title>
        <authorList>
            <person name="Gilroy R."/>
            <person name="Ravi A."/>
            <person name="Getino M."/>
            <person name="Pursley I."/>
            <person name="Horton D.L."/>
            <person name="Alikhan N.-F."/>
            <person name="Baker D."/>
            <person name="Gharbi K."/>
            <person name="Hall N."/>
            <person name="Watson M."/>
            <person name="Adriaenssens E.M."/>
            <person name="Foster-Nyarko E."/>
            <person name="Jarju S."/>
            <person name="Secka A."/>
            <person name="Antonio M."/>
            <person name="Oren A."/>
            <person name="Chaudhuri R."/>
            <person name="La Ragione R.M."/>
            <person name="Hildebrand F."/>
            <person name="Pallen M.J."/>
        </authorList>
    </citation>
    <scope>NUCLEOTIDE SEQUENCE [LARGE SCALE GENOMIC DNA]</scope>
    <source>
        <strain evidence="1 2">Sa5YUA1</strain>
    </source>
</reference>